<dbReference type="RefSeq" id="WP_095042424.1">
    <property type="nucleotide sequence ID" value="NZ_LN890655.1"/>
</dbReference>
<dbReference type="Pfam" id="PF07521">
    <property type="entry name" value="RMMBL"/>
    <property type="match status" value="1"/>
</dbReference>
<evidence type="ECO:0000259" key="2">
    <source>
        <dbReference type="SMART" id="SM00849"/>
    </source>
</evidence>
<gene>
    <name evidence="4" type="ORF">CFX0092_A0977</name>
</gene>
<dbReference type="KEGG" id="pbf:CFX0092_A0977"/>
<feature type="domain" description="Beta-Casp" evidence="3">
    <location>
        <begin position="254"/>
        <end position="382"/>
    </location>
</feature>
<dbReference type="Pfam" id="PF10996">
    <property type="entry name" value="Beta-Casp"/>
    <property type="match status" value="1"/>
</dbReference>
<dbReference type="Pfam" id="PF16661">
    <property type="entry name" value="Lactamase_B_6"/>
    <property type="match status" value="1"/>
</dbReference>
<name>A0A160T2R4_9CHLR</name>
<dbReference type="EMBL" id="LN890655">
    <property type="protein sequence ID" value="CUS02855.2"/>
    <property type="molecule type" value="Genomic_DNA"/>
</dbReference>
<dbReference type="Proteomes" id="UP000215027">
    <property type="component" value="Chromosome I"/>
</dbReference>
<sequence>MEITFFGAARTVTGSQHLLDVNGKRILLDCGLYQGPRQESTDRNRHLPFDARSVDVLILSHAHIDHSGNIPNLVRSGFDGDIISTFATRDLCNIMLRDSAKIQEGDVEYLNKKRVRANLPLLEPIYTMADAMTALKLFIGIGYERAYQVAPGISLTFYDAGHVLGSAIVALDIEETGRPPTRLVFSGDLGRAHRPILNDPVFLDRADILILESTYGNREHPADEDTDHLLEGIIRETVKQGGKVIVPAFAIGRTQELVYRLNNLVENGDLPPNLQVYVDSPLAIDATGIFRAHPEAYDAETAEIMMTDKDRDPFGFNLMRYTRATQESKALNFLKNPAVIISASGMAEAGRILHHLKNNIEDPRSTVLITGYQAEHTLGRRIVDGEKRVKIFGEDYDVRARVAALNGLSGHADRSELLDWAGHLQQPPRRTFLVHGELAPAQSLAEGLRAQLGFPAVDIPELGQRFTL</sequence>
<dbReference type="Gene3D" id="3.40.50.10890">
    <property type="match status" value="1"/>
</dbReference>
<dbReference type="PANTHER" id="PTHR11203">
    <property type="entry name" value="CLEAVAGE AND POLYADENYLATION SPECIFICITY FACTOR FAMILY MEMBER"/>
    <property type="match status" value="1"/>
</dbReference>
<organism evidence="4 5">
    <name type="scientific">Candidatus Promineifilum breve</name>
    <dbReference type="NCBI Taxonomy" id="1806508"/>
    <lineage>
        <taxon>Bacteria</taxon>
        <taxon>Bacillati</taxon>
        <taxon>Chloroflexota</taxon>
        <taxon>Ardenticatenia</taxon>
        <taxon>Candidatus Promineifilales</taxon>
        <taxon>Candidatus Promineifilaceae</taxon>
        <taxon>Candidatus Promineifilum</taxon>
    </lineage>
</organism>
<dbReference type="InterPro" id="IPR011108">
    <property type="entry name" value="RMMBL"/>
</dbReference>
<dbReference type="GO" id="GO:0016787">
    <property type="term" value="F:hydrolase activity"/>
    <property type="evidence" value="ECO:0007669"/>
    <property type="project" value="UniProtKB-KW"/>
</dbReference>
<accession>A0A160T2R4</accession>
<dbReference type="SUPFAM" id="SSF56281">
    <property type="entry name" value="Metallo-hydrolase/oxidoreductase"/>
    <property type="match status" value="1"/>
</dbReference>
<dbReference type="SMART" id="SM00849">
    <property type="entry name" value="Lactamase_B"/>
    <property type="match status" value="1"/>
</dbReference>
<dbReference type="InterPro" id="IPR022712">
    <property type="entry name" value="Beta_Casp"/>
</dbReference>
<keyword evidence="5" id="KW-1185">Reference proteome</keyword>
<protein>
    <submittedName>
        <fullName evidence="4">RNA-metabolising metallo-beta-lactamase</fullName>
    </submittedName>
</protein>
<dbReference type="GO" id="GO:0004521">
    <property type="term" value="F:RNA endonuclease activity"/>
    <property type="evidence" value="ECO:0007669"/>
    <property type="project" value="TreeGrafter"/>
</dbReference>
<dbReference type="InterPro" id="IPR001279">
    <property type="entry name" value="Metallo-B-lactamas"/>
</dbReference>
<feature type="domain" description="Metallo-beta-lactamase" evidence="2">
    <location>
        <begin position="13"/>
        <end position="249"/>
    </location>
</feature>
<evidence type="ECO:0000259" key="3">
    <source>
        <dbReference type="SMART" id="SM01027"/>
    </source>
</evidence>
<evidence type="ECO:0000313" key="4">
    <source>
        <dbReference type="EMBL" id="CUS02855.2"/>
    </source>
</evidence>
<reference evidence="4" key="1">
    <citation type="submission" date="2016-01" db="EMBL/GenBank/DDBJ databases">
        <authorList>
            <person name="Mcilroy J.S."/>
            <person name="Karst M S."/>
            <person name="Albertsen M."/>
        </authorList>
    </citation>
    <scope>NUCLEOTIDE SEQUENCE</scope>
    <source>
        <strain evidence="4">Cfx-K</strain>
    </source>
</reference>
<dbReference type="SMART" id="SM01027">
    <property type="entry name" value="Beta-Casp"/>
    <property type="match status" value="1"/>
</dbReference>
<dbReference type="AlphaFoldDB" id="A0A160T2R4"/>
<evidence type="ECO:0000313" key="5">
    <source>
        <dbReference type="Proteomes" id="UP000215027"/>
    </source>
</evidence>
<dbReference type="PANTHER" id="PTHR11203:SF37">
    <property type="entry name" value="INTEGRATOR COMPLEX SUBUNIT 11"/>
    <property type="match status" value="1"/>
</dbReference>
<keyword evidence="1" id="KW-0378">Hydrolase</keyword>
<dbReference type="Gene3D" id="3.60.15.10">
    <property type="entry name" value="Ribonuclease Z/Hydroxyacylglutathione hydrolase-like"/>
    <property type="match status" value="1"/>
</dbReference>
<dbReference type="InterPro" id="IPR036866">
    <property type="entry name" value="RibonucZ/Hydroxyglut_hydro"/>
</dbReference>
<evidence type="ECO:0000256" key="1">
    <source>
        <dbReference type="ARBA" id="ARBA00022801"/>
    </source>
</evidence>
<dbReference type="OrthoDB" id="9803916at2"/>
<proteinExistence type="predicted"/>
<dbReference type="InterPro" id="IPR050698">
    <property type="entry name" value="MBL"/>
</dbReference>
<dbReference type="CDD" id="cd16295">
    <property type="entry name" value="TTHA0252-CPSF-like_MBL-fold"/>
    <property type="match status" value="1"/>
</dbReference>